<evidence type="ECO:0000313" key="2">
    <source>
        <dbReference type="Proteomes" id="UP001497453"/>
    </source>
</evidence>
<evidence type="ECO:0000313" key="1">
    <source>
        <dbReference type="EMBL" id="CAL1703454.1"/>
    </source>
</evidence>
<reference evidence="2" key="1">
    <citation type="submission" date="2024-04" db="EMBL/GenBank/DDBJ databases">
        <authorList>
            <person name="Shaw F."/>
            <person name="Minotto A."/>
        </authorList>
    </citation>
    <scope>NUCLEOTIDE SEQUENCE [LARGE SCALE GENOMIC DNA]</scope>
</reference>
<proteinExistence type="predicted"/>
<dbReference type="Proteomes" id="UP001497453">
    <property type="component" value="Chromosome 3"/>
</dbReference>
<keyword evidence="2" id="KW-1185">Reference proteome</keyword>
<evidence type="ECO:0008006" key="3">
    <source>
        <dbReference type="Google" id="ProtNLM"/>
    </source>
</evidence>
<gene>
    <name evidence="1" type="ORF">GFSPODELE1_LOCUS4586</name>
</gene>
<organism evidence="1 2">
    <name type="scientific">Somion occarium</name>
    <dbReference type="NCBI Taxonomy" id="3059160"/>
    <lineage>
        <taxon>Eukaryota</taxon>
        <taxon>Fungi</taxon>
        <taxon>Dikarya</taxon>
        <taxon>Basidiomycota</taxon>
        <taxon>Agaricomycotina</taxon>
        <taxon>Agaricomycetes</taxon>
        <taxon>Polyporales</taxon>
        <taxon>Cerrenaceae</taxon>
        <taxon>Somion</taxon>
    </lineage>
</organism>
<dbReference type="SUPFAM" id="SSF52047">
    <property type="entry name" value="RNI-like"/>
    <property type="match status" value="1"/>
</dbReference>
<sequence length="588" mass="67614">MLQARNIEDDALKALEPFKCTTQSHFLSESRFPGSRFGFGALNADMRTALTRDIQDLKSLREKALDDVRSHFEHMLKAVQSRRESLAPIHGLPRLILDMIFQDAGEQGLDYRTCSTVTHVCGYWRNAALRSHRMWFRLDLKSIPIALAKEFIARSKKAPLIFSIANWDPAHRQLCRSHISRIRELVIDNCRYYYRLDPEWLRDISALNLHAFTIKYDGGQGRHLSEFIRKAPTLCELRMHGILRLPRVSGSYKNLKILEIVCSEDYSDDENNFLVVFRQSPLLEVFHCSCTATRLFQITSKVSEAKSKLIPMRKLRTLHLALYYVEIAFILRHIATPLDMKLTLTGIISRETRRPPTAEFLPRDPRCLPCLSKTSRFKVDEEGIRAFADPMTECFAAISITDNYTGDSDAIRNRVEDVARGFEISILRSFCVSRTPASVRELWVERADVTDQESLSLQVSDIVQTLWHLPQLYKLTVDDWGQDLLQCIQHQSAQSSISICPVVEVLSIRNMKIKASRLERFLDSFVKLRTLEDFAGSFLQTASSELPISTLEKMRRAGFDSSVTIVSRDGKRKVEYDSEIEEWKRIDA</sequence>
<name>A0ABP1D971_9APHY</name>
<accession>A0ABP1D971</accession>
<dbReference type="EMBL" id="OZ037946">
    <property type="protein sequence ID" value="CAL1703454.1"/>
    <property type="molecule type" value="Genomic_DNA"/>
</dbReference>
<protein>
    <recommendedName>
        <fullName evidence="3">F-box domain-containing protein</fullName>
    </recommendedName>
</protein>